<dbReference type="InterPro" id="IPR009045">
    <property type="entry name" value="Zn_M74/Hedgehog-like"/>
</dbReference>
<dbReference type="InterPro" id="IPR039561">
    <property type="entry name" value="Peptidase_M15C"/>
</dbReference>
<dbReference type="Gene3D" id="3.30.1380.10">
    <property type="match status" value="1"/>
</dbReference>
<dbReference type="InterPro" id="IPR012854">
    <property type="entry name" value="Cu_amine_oxidase-like_N"/>
</dbReference>
<dbReference type="SUPFAM" id="SSF55166">
    <property type="entry name" value="Hedgehog/DD-peptidase"/>
    <property type="match status" value="1"/>
</dbReference>
<dbReference type="SUPFAM" id="SSF55383">
    <property type="entry name" value="Copper amine oxidase, domain N"/>
    <property type="match status" value="1"/>
</dbReference>
<reference evidence="3 4" key="1">
    <citation type="submission" date="2022-10" db="EMBL/GenBank/DDBJ databases">
        <title>Paenibacillus description and whole genome data of maize root bacterial community.</title>
        <authorList>
            <person name="Marton D."/>
            <person name="Farkas M."/>
            <person name="Cserhati M."/>
        </authorList>
    </citation>
    <scope>NUCLEOTIDE SEQUENCE [LARGE SCALE GENOMIC DNA]</scope>
    <source>
        <strain evidence="3 4">P96</strain>
    </source>
</reference>
<dbReference type="CDD" id="cd14845">
    <property type="entry name" value="L-Ala-D-Glu_peptidase_like"/>
    <property type="match status" value="1"/>
</dbReference>
<keyword evidence="4" id="KW-1185">Reference proteome</keyword>
<evidence type="ECO:0000259" key="1">
    <source>
        <dbReference type="Pfam" id="PF07833"/>
    </source>
</evidence>
<evidence type="ECO:0000259" key="2">
    <source>
        <dbReference type="Pfam" id="PF13539"/>
    </source>
</evidence>
<dbReference type="EMBL" id="JAPCKK010000001">
    <property type="protein sequence ID" value="MDP4095486.1"/>
    <property type="molecule type" value="Genomic_DNA"/>
</dbReference>
<dbReference type="Pfam" id="PF07833">
    <property type="entry name" value="Cu_amine_oxidN1"/>
    <property type="match status" value="1"/>
</dbReference>
<evidence type="ECO:0000313" key="3">
    <source>
        <dbReference type="EMBL" id="MDP4095486.1"/>
    </source>
</evidence>
<dbReference type="Proteomes" id="UP001241848">
    <property type="component" value="Unassembled WGS sequence"/>
</dbReference>
<name>A0ABT9FLS1_9BACL</name>
<feature type="domain" description="Peptidase M15C" evidence="2">
    <location>
        <begin position="71"/>
        <end position="141"/>
    </location>
</feature>
<dbReference type="Pfam" id="PF13539">
    <property type="entry name" value="Peptidase_M15_4"/>
    <property type="match status" value="1"/>
</dbReference>
<dbReference type="RefSeq" id="WP_305753112.1">
    <property type="nucleotide sequence ID" value="NZ_JAPCKK010000001.1"/>
</dbReference>
<organism evidence="3 4">
    <name type="scientific">Paenibacillus zeirhizosphaerae</name>
    <dbReference type="NCBI Taxonomy" id="2987519"/>
    <lineage>
        <taxon>Bacteria</taxon>
        <taxon>Bacillati</taxon>
        <taxon>Bacillota</taxon>
        <taxon>Bacilli</taxon>
        <taxon>Bacillales</taxon>
        <taxon>Paenibacillaceae</taxon>
        <taxon>Paenibacillus</taxon>
    </lineage>
</organism>
<feature type="domain" description="Copper amine oxidase-like N-terminal" evidence="1">
    <location>
        <begin position="183"/>
        <end position="228"/>
    </location>
</feature>
<sequence length="229" mass="25039">MTLTLEYVMSKSAKKLEGLLPVVRTATERLIQRSFATGIPIVITQGLRTVAEQNELYAQGRSKPGQVVTNASGGYSFHNFGVAVDFALLLPDGRSVSWDTSRDGNADRKADWMQVVSIGKALGFEWGGDWTSFRDLPHFQMTFGLSTAQYRAGKRPSQAQIRTVMKRIGEGVEERMDKAAVTVNGKKIEDGVLIGGTVFVPLRAVGDALDLQVGWDNQNKTASLTDKSK</sequence>
<comment type="caution">
    <text evidence="3">The sequence shown here is derived from an EMBL/GenBank/DDBJ whole genome shotgun (WGS) entry which is preliminary data.</text>
</comment>
<dbReference type="InterPro" id="IPR036582">
    <property type="entry name" value="Mao_N_sf"/>
</dbReference>
<evidence type="ECO:0000313" key="4">
    <source>
        <dbReference type="Proteomes" id="UP001241848"/>
    </source>
</evidence>
<proteinExistence type="predicted"/>
<gene>
    <name evidence="3" type="ORF">OIN60_01595</name>
</gene>
<protein>
    <submittedName>
        <fullName evidence="3">M15 family metallopeptidase</fullName>
    </submittedName>
</protein>
<accession>A0ABT9FLS1</accession>